<reference evidence="2" key="1">
    <citation type="journal article" date="2012" name="Nat. Commun.">
        <title>The genome of Prunus mume.</title>
        <authorList>
            <person name="Zhang Q."/>
            <person name="Chen W."/>
            <person name="Sun L."/>
            <person name="Zhao F."/>
            <person name="Huang B."/>
            <person name="Yang W."/>
            <person name="Tao Y."/>
            <person name="Wang J."/>
            <person name="Yuan Z."/>
            <person name="Fan G."/>
            <person name="Xing Z."/>
            <person name="Han C."/>
            <person name="Pan H."/>
            <person name="Zhong X."/>
            <person name="Shi W."/>
            <person name="Liang X."/>
            <person name="Du D."/>
            <person name="Sun F."/>
            <person name="Xu Z."/>
            <person name="Hao R."/>
            <person name="Lv T."/>
            <person name="Lv Y."/>
            <person name="Zheng Z."/>
            <person name="Sun M."/>
            <person name="Luo L."/>
            <person name="Cai M."/>
            <person name="Gao Y."/>
            <person name="Wang J."/>
            <person name="Yin Y."/>
            <person name="Xu X."/>
            <person name="Cheng T."/>
            <person name="Wang J."/>
        </authorList>
    </citation>
    <scope>NUCLEOTIDE SEQUENCE [LARGE SCALE GENOMIC DNA]</scope>
</reference>
<sequence>MANEIHYTKVGGCFFIAALTSFMLSNAFADCRKVETLKTEASVKHNKAVIKTIKGEAEDLIDCVDIYKQPALNHPLLKNHTIQLKPSETETVSGAQDEIFQSWSQNGECPDGTIPIVRRTQGFEHHPSKTMPQFEPNQFELIPPPHHEYAQVSLHGGQYYGARAGFNVWNPAAYNADNSIAQIWVVRGNGKALNSVEAGWIRMNPRDNRTLLFTFWTGDGYQSTGCYNLECPGFVQTSKKYALGVPISPISGYNGKQYDTFISIYKNTNSGHWWLQVQNEAIGYWPDTILPNLRGSAELVSWGGEIYDSQADGHHTSTQMGSGHFPDEGFGKASYVRNLQYMDDSSPLTFKDPAGLLTFVTKPSCYNLIVKDKTPNMGTHFYYGGYDSFEVFLFNMANGFRYTKVQGCIFLVAIASFMLSNGFVDCRKVETVKTEASVKHNKSVLKTIKGEGDDLIDCVDIYKQPALNHPLLKNHTIQLKPSGIETVNGVEDGVFQSWRQNGECPDGTIPIARTKAFEHRTSKPMPQYDSNKFVFVPPNHEFAQVSLHGGQYYGAKAEFNVWNPAAYNKDNSLARVWVGRGSGKALSSVEAGWIRMNSRDNQTLLYTFWTGDGGQSGCYNLECPGFVQVSQKFTLGGPMSPVSSYNGAQYDIFLSIYKNTDSGHWWLNVGNEAIGYWPDTFLPSLRGSAELVSWGGEIYDSQAEGHHTSTQMGSGHFPDEGFGKASYVRNVQYMDDSSPLTFKDPAGLLTYATKPSCYNLIVKDKTPNMGIHFYHGGPGFSAACR</sequence>
<dbReference type="PANTHER" id="PTHR31589:SF221">
    <property type="entry name" value="LIGASE, PUTATIVE (DUF239)-RELATED"/>
    <property type="match status" value="1"/>
</dbReference>
<gene>
    <name evidence="3" type="primary">LOC103342891</name>
</gene>
<accession>A0ABM0PUQ9</accession>
<name>A0ABM0PUQ9_PRUMU</name>
<feature type="domain" description="Neprosin PEP catalytic" evidence="1">
    <location>
        <begin position="533"/>
        <end position="785"/>
    </location>
</feature>
<dbReference type="InterPro" id="IPR025521">
    <property type="entry name" value="Neprosin_propep"/>
</dbReference>
<evidence type="ECO:0000313" key="3">
    <source>
        <dbReference type="RefSeq" id="XP_008244774.1"/>
    </source>
</evidence>
<feature type="domain" description="Neprosin PEP catalytic" evidence="1">
    <location>
        <begin position="140"/>
        <end position="390"/>
    </location>
</feature>
<keyword evidence="2" id="KW-1185">Reference proteome</keyword>
<dbReference type="Gene3D" id="3.90.1320.10">
    <property type="entry name" value="Outer-capsid protein sigma 3, large lobe"/>
    <property type="match status" value="2"/>
</dbReference>
<evidence type="ECO:0000259" key="1">
    <source>
        <dbReference type="PROSITE" id="PS52045"/>
    </source>
</evidence>
<dbReference type="Pfam" id="PF14365">
    <property type="entry name" value="Neprosin_AP"/>
    <property type="match status" value="2"/>
</dbReference>
<dbReference type="PANTHER" id="PTHR31589">
    <property type="entry name" value="PROTEIN, PUTATIVE (DUF239)-RELATED-RELATED"/>
    <property type="match status" value="1"/>
</dbReference>
<dbReference type="GeneID" id="103342891"/>
<dbReference type="RefSeq" id="XP_008244774.1">
    <property type="nucleotide sequence ID" value="XM_008246552.1"/>
</dbReference>
<dbReference type="InterPro" id="IPR004314">
    <property type="entry name" value="Neprosin"/>
</dbReference>
<reference evidence="3" key="2">
    <citation type="submission" date="2025-08" db="UniProtKB">
        <authorList>
            <consortium name="RefSeq"/>
        </authorList>
    </citation>
    <scope>IDENTIFICATION</scope>
</reference>
<dbReference type="Proteomes" id="UP000694861">
    <property type="component" value="Unplaced"/>
</dbReference>
<organism evidence="2 3">
    <name type="scientific">Prunus mume</name>
    <name type="common">Japanese apricot</name>
    <name type="synonym">Armeniaca mume</name>
    <dbReference type="NCBI Taxonomy" id="102107"/>
    <lineage>
        <taxon>Eukaryota</taxon>
        <taxon>Viridiplantae</taxon>
        <taxon>Streptophyta</taxon>
        <taxon>Embryophyta</taxon>
        <taxon>Tracheophyta</taxon>
        <taxon>Spermatophyta</taxon>
        <taxon>Magnoliopsida</taxon>
        <taxon>eudicotyledons</taxon>
        <taxon>Gunneridae</taxon>
        <taxon>Pentapetalae</taxon>
        <taxon>rosids</taxon>
        <taxon>fabids</taxon>
        <taxon>Rosales</taxon>
        <taxon>Rosaceae</taxon>
        <taxon>Amygdaloideae</taxon>
        <taxon>Amygdaleae</taxon>
        <taxon>Prunus</taxon>
    </lineage>
</organism>
<evidence type="ECO:0000313" key="2">
    <source>
        <dbReference type="Proteomes" id="UP000694861"/>
    </source>
</evidence>
<dbReference type="InterPro" id="IPR053168">
    <property type="entry name" value="Glutamic_endopeptidase"/>
</dbReference>
<dbReference type="Pfam" id="PF03080">
    <property type="entry name" value="Neprosin"/>
    <property type="match status" value="2"/>
</dbReference>
<dbReference type="PROSITE" id="PS52045">
    <property type="entry name" value="NEPROSIN_PEP_CD"/>
    <property type="match status" value="2"/>
</dbReference>
<proteinExistence type="predicted"/>
<protein>
    <submittedName>
        <fullName evidence="3">Uncharacterized protein LOC103342891</fullName>
    </submittedName>
</protein>